<accession>A0ABP6CTZ3</accession>
<protein>
    <submittedName>
        <fullName evidence="1">Uncharacterized protein</fullName>
    </submittedName>
</protein>
<comment type="caution">
    <text evidence="1">The sequence shown here is derived from an EMBL/GenBank/DDBJ whole genome shotgun (WGS) entry which is preliminary data.</text>
</comment>
<evidence type="ECO:0000313" key="2">
    <source>
        <dbReference type="Proteomes" id="UP001501509"/>
    </source>
</evidence>
<organism evidence="1 2">
    <name type="scientific">Actinomadura fulvescens</name>
    <dbReference type="NCBI Taxonomy" id="46160"/>
    <lineage>
        <taxon>Bacteria</taxon>
        <taxon>Bacillati</taxon>
        <taxon>Actinomycetota</taxon>
        <taxon>Actinomycetes</taxon>
        <taxon>Streptosporangiales</taxon>
        <taxon>Thermomonosporaceae</taxon>
        <taxon>Actinomadura</taxon>
    </lineage>
</organism>
<sequence length="56" mass="5785">MSALIWGDRTLADAQKTGDLALEGDPAIAGRFFALFPLPPTADRPDAAMSAPTGTP</sequence>
<evidence type="ECO:0000313" key="1">
    <source>
        <dbReference type="EMBL" id="GAA2625855.1"/>
    </source>
</evidence>
<gene>
    <name evidence="1" type="ORF">GCM10010411_73350</name>
</gene>
<dbReference type="Proteomes" id="UP001501509">
    <property type="component" value="Unassembled WGS sequence"/>
</dbReference>
<name>A0ABP6CTZ3_9ACTN</name>
<keyword evidence="2" id="KW-1185">Reference proteome</keyword>
<proteinExistence type="predicted"/>
<dbReference type="RefSeq" id="WP_344547089.1">
    <property type="nucleotide sequence ID" value="NZ_BAAATD010000012.1"/>
</dbReference>
<dbReference type="EMBL" id="BAAATD010000012">
    <property type="protein sequence ID" value="GAA2625855.1"/>
    <property type="molecule type" value="Genomic_DNA"/>
</dbReference>
<reference evidence="2" key="1">
    <citation type="journal article" date="2019" name="Int. J. Syst. Evol. Microbiol.">
        <title>The Global Catalogue of Microorganisms (GCM) 10K type strain sequencing project: providing services to taxonomists for standard genome sequencing and annotation.</title>
        <authorList>
            <consortium name="The Broad Institute Genomics Platform"/>
            <consortium name="The Broad Institute Genome Sequencing Center for Infectious Disease"/>
            <person name="Wu L."/>
            <person name="Ma J."/>
        </authorList>
    </citation>
    <scope>NUCLEOTIDE SEQUENCE [LARGE SCALE GENOMIC DNA]</scope>
    <source>
        <strain evidence="2">JCM 6833</strain>
    </source>
</reference>